<name>A0ACC0RZ72_POPTR</name>
<protein>
    <submittedName>
        <fullName evidence="1">Uncharacterized protein</fullName>
    </submittedName>
</protein>
<evidence type="ECO:0000313" key="2">
    <source>
        <dbReference type="Proteomes" id="UP000006729"/>
    </source>
</evidence>
<dbReference type="EMBL" id="CM009303">
    <property type="protein sequence ID" value="KAI9382591.1"/>
    <property type="molecule type" value="Genomic_DNA"/>
</dbReference>
<keyword evidence="2" id="KW-1185">Reference proteome</keyword>
<comment type="caution">
    <text evidence="1">The sequence shown here is derived from an EMBL/GenBank/DDBJ whole genome shotgun (WGS) entry which is preliminary data.</text>
</comment>
<proteinExistence type="predicted"/>
<sequence length="204" mass="23796">KNLQKFLGLVNYARPYIKDIGKVIGPLYSKTNLIGQKHFNIEDIKLVKKVEEMVKNLPPLRLTLDTDYMIIESDISDLEEICRYSSGKYKEKGNESSIDMELLAINYAFDSFNLFILNKKEFTIRTDREAIVKFYATLNENKKTSRRRWLNFQDRLINKGFTVSFEHIQGKDNTTANILSRLALSRDPKYDLNYFNLSDVKATC</sequence>
<reference evidence="1 2" key="1">
    <citation type="journal article" date="2006" name="Science">
        <title>The genome of black cottonwood, Populus trichocarpa (Torr. &amp; Gray).</title>
        <authorList>
            <person name="Tuskan G.A."/>
            <person name="Difazio S."/>
            <person name="Jansson S."/>
            <person name="Bohlmann J."/>
            <person name="Grigoriev I."/>
            <person name="Hellsten U."/>
            <person name="Putnam N."/>
            <person name="Ralph S."/>
            <person name="Rombauts S."/>
            <person name="Salamov A."/>
            <person name="Schein J."/>
            <person name="Sterck L."/>
            <person name="Aerts A."/>
            <person name="Bhalerao R.R."/>
            <person name="Bhalerao R.P."/>
            <person name="Blaudez D."/>
            <person name="Boerjan W."/>
            <person name="Brun A."/>
            <person name="Brunner A."/>
            <person name="Busov V."/>
            <person name="Campbell M."/>
            <person name="Carlson J."/>
            <person name="Chalot M."/>
            <person name="Chapman J."/>
            <person name="Chen G.L."/>
            <person name="Cooper D."/>
            <person name="Coutinho P.M."/>
            <person name="Couturier J."/>
            <person name="Covert S."/>
            <person name="Cronk Q."/>
            <person name="Cunningham R."/>
            <person name="Davis J."/>
            <person name="Degroeve S."/>
            <person name="Dejardin A."/>
            <person name="Depamphilis C."/>
            <person name="Detter J."/>
            <person name="Dirks B."/>
            <person name="Dubchak I."/>
            <person name="Duplessis S."/>
            <person name="Ehlting J."/>
            <person name="Ellis B."/>
            <person name="Gendler K."/>
            <person name="Goodstein D."/>
            <person name="Gribskov M."/>
            <person name="Grimwood J."/>
            <person name="Groover A."/>
            <person name="Gunter L."/>
            <person name="Hamberger B."/>
            <person name="Heinze B."/>
            <person name="Helariutta Y."/>
            <person name="Henrissat B."/>
            <person name="Holligan D."/>
            <person name="Holt R."/>
            <person name="Huang W."/>
            <person name="Islam-Faridi N."/>
            <person name="Jones S."/>
            <person name="Jones-Rhoades M."/>
            <person name="Jorgensen R."/>
            <person name="Joshi C."/>
            <person name="Kangasjarvi J."/>
            <person name="Karlsson J."/>
            <person name="Kelleher C."/>
            <person name="Kirkpatrick R."/>
            <person name="Kirst M."/>
            <person name="Kohler A."/>
            <person name="Kalluri U."/>
            <person name="Larimer F."/>
            <person name="Leebens-Mack J."/>
            <person name="Leple J.C."/>
            <person name="Locascio P."/>
            <person name="Lou Y."/>
            <person name="Lucas S."/>
            <person name="Martin F."/>
            <person name="Montanini B."/>
            <person name="Napoli C."/>
            <person name="Nelson D.R."/>
            <person name="Nelson C."/>
            <person name="Nieminen K."/>
            <person name="Nilsson O."/>
            <person name="Pereda V."/>
            <person name="Peter G."/>
            <person name="Philippe R."/>
            <person name="Pilate G."/>
            <person name="Poliakov A."/>
            <person name="Razumovskaya J."/>
            <person name="Richardson P."/>
            <person name="Rinaldi C."/>
            <person name="Ritland K."/>
            <person name="Rouze P."/>
            <person name="Ryaboy D."/>
            <person name="Schmutz J."/>
            <person name="Schrader J."/>
            <person name="Segerman B."/>
            <person name="Shin H."/>
            <person name="Siddiqui A."/>
            <person name="Sterky F."/>
            <person name="Terry A."/>
            <person name="Tsai C.J."/>
            <person name="Uberbacher E."/>
            <person name="Unneberg P."/>
            <person name="Vahala J."/>
            <person name="Wall K."/>
            <person name="Wessler S."/>
            <person name="Yang G."/>
            <person name="Yin T."/>
            <person name="Douglas C."/>
            <person name="Marra M."/>
            <person name="Sandberg G."/>
            <person name="Van de Peer Y."/>
            <person name="Rokhsar D."/>
        </authorList>
    </citation>
    <scope>NUCLEOTIDE SEQUENCE [LARGE SCALE GENOMIC DNA]</scope>
    <source>
        <strain evidence="2">cv. Nisqually</strain>
    </source>
</reference>
<accession>A0ACC0RZ72</accession>
<feature type="non-terminal residue" evidence="1">
    <location>
        <position position="1"/>
    </location>
</feature>
<organism evidence="1 2">
    <name type="scientific">Populus trichocarpa</name>
    <name type="common">Western balsam poplar</name>
    <name type="synonym">Populus balsamifera subsp. trichocarpa</name>
    <dbReference type="NCBI Taxonomy" id="3694"/>
    <lineage>
        <taxon>Eukaryota</taxon>
        <taxon>Viridiplantae</taxon>
        <taxon>Streptophyta</taxon>
        <taxon>Embryophyta</taxon>
        <taxon>Tracheophyta</taxon>
        <taxon>Spermatophyta</taxon>
        <taxon>Magnoliopsida</taxon>
        <taxon>eudicotyledons</taxon>
        <taxon>Gunneridae</taxon>
        <taxon>Pentapetalae</taxon>
        <taxon>rosids</taxon>
        <taxon>fabids</taxon>
        <taxon>Malpighiales</taxon>
        <taxon>Salicaceae</taxon>
        <taxon>Saliceae</taxon>
        <taxon>Populus</taxon>
    </lineage>
</organism>
<evidence type="ECO:0000313" key="1">
    <source>
        <dbReference type="EMBL" id="KAI9382591.1"/>
    </source>
</evidence>
<gene>
    <name evidence="1" type="ORF">POPTR_014G151701v4</name>
</gene>
<dbReference type="Proteomes" id="UP000006729">
    <property type="component" value="Chromosome 14"/>
</dbReference>